<dbReference type="Proteomes" id="UP001304298">
    <property type="component" value="Unassembled WGS sequence"/>
</dbReference>
<reference evidence="2 3" key="1">
    <citation type="submission" date="2023-12" db="EMBL/GenBank/DDBJ databases">
        <title>Amycolatopsis sp. V23-08.</title>
        <authorList>
            <person name="Somphong A."/>
        </authorList>
    </citation>
    <scope>NUCLEOTIDE SEQUENCE [LARGE SCALE GENOMIC DNA]</scope>
    <source>
        <strain evidence="2 3">V23-08</strain>
    </source>
</reference>
<evidence type="ECO:0000256" key="1">
    <source>
        <dbReference type="SAM" id="MobiDB-lite"/>
    </source>
</evidence>
<evidence type="ECO:0000313" key="3">
    <source>
        <dbReference type="Proteomes" id="UP001304298"/>
    </source>
</evidence>
<gene>
    <name evidence="2" type="ORF">VA596_35095</name>
</gene>
<evidence type="ECO:0000313" key="2">
    <source>
        <dbReference type="EMBL" id="MEA5364804.1"/>
    </source>
</evidence>
<keyword evidence="3" id="KW-1185">Reference proteome</keyword>
<dbReference type="RefSeq" id="WP_323332843.1">
    <property type="nucleotide sequence ID" value="NZ_JAYFSI010000010.1"/>
</dbReference>
<dbReference type="EMBL" id="JAYFSI010000010">
    <property type="protein sequence ID" value="MEA5364804.1"/>
    <property type="molecule type" value="Genomic_DNA"/>
</dbReference>
<comment type="caution">
    <text evidence="2">The sequence shown here is derived from an EMBL/GenBank/DDBJ whole genome shotgun (WGS) entry which is preliminary data.</text>
</comment>
<proteinExistence type="predicted"/>
<protein>
    <submittedName>
        <fullName evidence="2">Uncharacterized protein</fullName>
    </submittedName>
</protein>
<sequence>MSEPIPLFPVPPIDPARFAEEQHRLFTGMRLHIGRSGVTHRVSWVPWLNSLTLPAPACHQGWSGLGAGGEVTPTHLGVSCRKCLRLGGEPEDPDQRPLFALPGEDA</sequence>
<accession>A0ABU5RGT0</accession>
<name>A0ABU5RGT0_9PSEU</name>
<organism evidence="2 3">
    <name type="scientific">Amycolatopsis heterodermiae</name>
    <dbReference type="NCBI Taxonomy" id="3110235"/>
    <lineage>
        <taxon>Bacteria</taxon>
        <taxon>Bacillati</taxon>
        <taxon>Actinomycetota</taxon>
        <taxon>Actinomycetes</taxon>
        <taxon>Pseudonocardiales</taxon>
        <taxon>Pseudonocardiaceae</taxon>
        <taxon>Amycolatopsis</taxon>
    </lineage>
</organism>
<feature type="region of interest" description="Disordered" evidence="1">
    <location>
        <begin position="86"/>
        <end position="106"/>
    </location>
</feature>